<dbReference type="Gene3D" id="1.10.10.460">
    <property type="entry name" value="Ribonuclease hii. Domain 2"/>
    <property type="match status" value="1"/>
</dbReference>
<dbReference type="GO" id="GO:0004523">
    <property type="term" value="F:RNA-DNA hybrid ribonuclease activity"/>
    <property type="evidence" value="ECO:0007669"/>
    <property type="project" value="UniProtKB-UniRule"/>
</dbReference>
<comment type="catalytic activity">
    <reaction evidence="1 14 15 16">
        <text>Endonucleolytic cleavage to 5'-phosphomonoester.</text>
        <dbReference type="EC" id="3.1.26.4"/>
    </reaction>
</comment>
<proteinExistence type="inferred from homology"/>
<keyword evidence="10 14" id="KW-0479">Metal-binding</keyword>
<evidence type="ECO:0000256" key="12">
    <source>
        <dbReference type="ARBA" id="ARBA00022801"/>
    </source>
</evidence>
<keyword evidence="13 14" id="KW-0464">Manganese</keyword>
<organism evidence="18 19">
    <name type="scientific">Methanospirillum stamsii</name>
    <dbReference type="NCBI Taxonomy" id="1277351"/>
    <lineage>
        <taxon>Archaea</taxon>
        <taxon>Methanobacteriati</taxon>
        <taxon>Methanobacteriota</taxon>
        <taxon>Stenosarchaea group</taxon>
        <taxon>Methanomicrobia</taxon>
        <taxon>Methanomicrobiales</taxon>
        <taxon>Methanospirillaceae</taxon>
        <taxon>Methanospirillum</taxon>
    </lineage>
</organism>
<keyword evidence="19" id="KW-1185">Reference proteome</keyword>
<keyword evidence="8 14" id="KW-0963">Cytoplasm</keyword>
<evidence type="ECO:0000256" key="11">
    <source>
        <dbReference type="ARBA" id="ARBA00022759"/>
    </source>
</evidence>
<dbReference type="EC" id="3.1.26.4" evidence="6 14"/>
<dbReference type="Gene3D" id="3.30.420.10">
    <property type="entry name" value="Ribonuclease H-like superfamily/Ribonuclease H"/>
    <property type="match status" value="1"/>
</dbReference>
<dbReference type="InterPro" id="IPR020787">
    <property type="entry name" value="RNase_HII_arc"/>
</dbReference>
<evidence type="ECO:0000256" key="8">
    <source>
        <dbReference type="ARBA" id="ARBA00022490"/>
    </source>
</evidence>
<dbReference type="InterPro" id="IPR024567">
    <property type="entry name" value="RNase_HII/HIII_dom"/>
</dbReference>
<feature type="binding site" evidence="14 15">
    <location>
        <position position="7"/>
    </location>
    <ligand>
        <name>a divalent metal cation</name>
        <dbReference type="ChEBI" id="CHEBI:60240"/>
    </ligand>
</feature>
<evidence type="ECO:0000256" key="3">
    <source>
        <dbReference type="ARBA" id="ARBA00004065"/>
    </source>
</evidence>
<evidence type="ECO:0000256" key="1">
    <source>
        <dbReference type="ARBA" id="ARBA00000077"/>
    </source>
</evidence>
<dbReference type="PANTHER" id="PTHR10954">
    <property type="entry name" value="RIBONUCLEASE H2 SUBUNIT A"/>
    <property type="match status" value="1"/>
</dbReference>
<evidence type="ECO:0000256" key="16">
    <source>
        <dbReference type="RuleBase" id="RU003515"/>
    </source>
</evidence>
<dbReference type="Proteomes" id="UP000245934">
    <property type="component" value="Unassembled WGS sequence"/>
</dbReference>
<dbReference type="InterPro" id="IPR023160">
    <property type="entry name" value="RNase_HII_hlx-loop-hlx_cap_dom"/>
</dbReference>
<dbReference type="NCBIfam" id="TIGR00729">
    <property type="entry name" value="ribonuclease HII"/>
    <property type="match status" value="1"/>
</dbReference>
<sequence length="212" mass="23494">MIVGVDEAGKGSVLGPMVIAAVGCNEMDDLKSLGVADSKKLSKESRERLNGLIREKYNFSIVVRTALEIDTLRQTMTMNEIVARAHAEALDGLSCRLAYLDACDVNEKRYGETVKSFAKSECSIIARHKADALFPVVSAASIIAKVERDHLILDLAAEYGEIGSGYPSDPVTITFLENYIKTHDKPPQIARLSWETVKQMMDRRDQRSLLDF</sequence>
<accession>A0A2V2N6J4</accession>
<dbReference type="EMBL" id="QGMZ01000019">
    <property type="protein sequence ID" value="PWR73346.1"/>
    <property type="molecule type" value="Genomic_DNA"/>
</dbReference>
<dbReference type="InterPro" id="IPR004649">
    <property type="entry name" value="RNase_H2_suA"/>
</dbReference>
<dbReference type="GeneID" id="97611362"/>
<dbReference type="PROSITE" id="PS51975">
    <property type="entry name" value="RNASE_H_2"/>
    <property type="match status" value="1"/>
</dbReference>
<dbReference type="PANTHER" id="PTHR10954:SF23">
    <property type="entry name" value="RIBONUCLEASE"/>
    <property type="match status" value="1"/>
</dbReference>
<evidence type="ECO:0000259" key="17">
    <source>
        <dbReference type="PROSITE" id="PS51975"/>
    </source>
</evidence>
<dbReference type="HAMAP" id="MF_00052_A">
    <property type="entry name" value="RNase_HII_A"/>
    <property type="match status" value="1"/>
</dbReference>
<dbReference type="GO" id="GO:0032299">
    <property type="term" value="C:ribonuclease H2 complex"/>
    <property type="evidence" value="ECO:0007669"/>
    <property type="project" value="TreeGrafter"/>
</dbReference>
<keyword evidence="9 14" id="KW-0540">Nuclease</keyword>
<name>A0A2V2N6J4_9EURY</name>
<evidence type="ECO:0000313" key="18">
    <source>
        <dbReference type="EMBL" id="PWR73346.1"/>
    </source>
</evidence>
<comment type="caution">
    <text evidence="18">The sequence shown here is derived from an EMBL/GenBank/DDBJ whole genome shotgun (WGS) entry which is preliminary data.</text>
</comment>
<evidence type="ECO:0000256" key="6">
    <source>
        <dbReference type="ARBA" id="ARBA00012180"/>
    </source>
</evidence>
<evidence type="ECO:0000256" key="5">
    <source>
        <dbReference type="ARBA" id="ARBA00007383"/>
    </source>
</evidence>
<evidence type="ECO:0000256" key="13">
    <source>
        <dbReference type="ARBA" id="ARBA00023211"/>
    </source>
</evidence>
<feature type="domain" description="RNase H type-2" evidence="17">
    <location>
        <begin position="1"/>
        <end position="206"/>
    </location>
</feature>
<dbReference type="InterPro" id="IPR012337">
    <property type="entry name" value="RNaseH-like_sf"/>
</dbReference>
<feature type="binding site" evidence="14 15">
    <location>
        <position position="6"/>
    </location>
    <ligand>
        <name>a divalent metal cation</name>
        <dbReference type="ChEBI" id="CHEBI:60240"/>
    </ligand>
</feature>
<evidence type="ECO:0000256" key="7">
    <source>
        <dbReference type="ARBA" id="ARBA00019179"/>
    </source>
</evidence>
<dbReference type="CDD" id="cd07180">
    <property type="entry name" value="RNase_HII_archaea_like"/>
    <property type="match status" value="1"/>
</dbReference>
<comment type="function">
    <text evidence="3 14 16">Endonuclease that specifically degrades the RNA of RNA-DNA hybrids.</text>
</comment>
<dbReference type="GO" id="GO:0030145">
    <property type="term" value="F:manganese ion binding"/>
    <property type="evidence" value="ECO:0007669"/>
    <property type="project" value="UniProtKB-UniRule"/>
</dbReference>
<keyword evidence="12 14" id="KW-0378">Hydrolase</keyword>
<dbReference type="GO" id="GO:0006298">
    <property type="term" value="P:mismatch repair"/>
    <property type="evidence" value="ECO:0007669"/>
    <property type="project" value="TreeGrafter"/>
</dbReference>
<dbReference type="InterPro" id="IPR036397">
    <property type="entry name" value="RNaseH_sf"/>
</dbReference>
<evidence type="ECO:0000256" key="9">
    <source>
        <dbReference type="ARBA" id="ARBA00022722"/>
    </source>
</evidence>
<dbReference type="RefSeq" id="WP_109941133.1">
    <property type="nucleotide sequence ID" value="NZ_CP176366.1"/>
</dbReference>
<feature type="binding site" evidence="14 15">
    <location>
        <position position="101"/>
    </location>
    <ligand>
        <name>a divalent metal cation</name>
        <dbReference type="ChEBI" id="CHEBI:60240"/>
    </ligand>
</feature>
<gene>
    <name evidence="14" type="primary">rnhB</name>
    <name evidence="18" type="ORF">DLD82_10790</name>
</gene>
<dbReference type="InterPro" id="IPR001352">
    <property type="entry name" value="RNase_HII/HIII"/>
</dbReference>
<evidence type="ECO:0000256" key="14">
    <source>
        <dbReference type="HAMAP-Rule" id="MF_00052"/>
    </source>
</evidence>
<evidence type="ECO:0000256" key="10">
    <source>
        <dbReference type="ARBA" id="ARBA00022723"/>
    </source>
</evidence>
<dbReference type="GO" id="GO:0003723">
    <property type="term" value="F:RNA binding"/>
    <property type="evidence" value="ECO:0007669"/>
    <property type="project" value="UniProtKB-UniRule"/>
</dbReference>
<protein>
    <recommendedName>
        <fullName evidence="7 14">Ribonuclease HII</fullName>
        <shortName evidence="14">RNase HII</shortName>
        <ecNumber evidence="6 14">3.1.26.4</ecNumber>
    </recommendedName>
</protein>
<evidence type="ECO:0000256" key="4">
    <source>
        <dbReference type="ARBA" id="ARBA00004496"/>
    </source>
</evidence>
<dbReference type="GO" id="GO:0043137">
    <property type="term" value="P:DNA replication, removal of RNA primer"/>
    <property type="evidence" value="ECO:0007669"/>
    <property type="project" value="TreeGrafter"/>
</dbReference>
<dbReference type="FunFam" id="1.10.10.460:FF:000001">
    <property type="entry name" value="Ribonuclease"/>
    <property type="match status" value="1"/>
</dbReference>
<dbReference type="AlphaFoldDB" id="A0A2V2N6J4"/>
<comment type="subcellular location">
    <subcellularLocation>
        <location evidence="4 14">Cytoplasm</location>
    </subcellularLocation>
</comment>
<reference evidence="18 19" key="1">
    <citation type="submission" date="2018-05" db="EMBL/GenBank/DDBJ databases">
        <title>Draft genome of Methanospirillum stamsii Pt1.</title>
        <authorList>
            <person name="Dueholm M.S."/>
            <person name="Nielsen P.H."/>
            <person name="Bakmann L.F."/>
            <person name="Otzen D.E."/>
        </authorList>
    </citation>
    <scope>NUCLEOTIDE SEQUENCE [LARGE SCALE GENOMIC DNA]</scope>
    <source>
        <strain evidence="18 19">Pt1</strain>
    </source>
</reference>
<dbReference type="OrthoDB" id="33866at2157"/>
<evidence type="ECO:0000256" key="2">
    <source>
        <dbReference type="ARBA" id="ARBA00001946"/>
    </source>
</evidence>
<comment type="similarity">
    <text evidence="5 14 16">Belongs to the RNase HII family.</text>
</comment>
<dbReference type="Pfam" id="PF01351">
    <property type="entry name" value="RNase_HII"/>
    <property type="match status" value="1"/>
</dbReference>
<dbReference type="SUPFAM" id="SSF53098">
    <property type="entry name" value="Ribonuclease H-like"/>
    <property type="match status" value="1"/>
</dbReference>
<dbReference type="GO" id="GO:0005737">
    <property type="term" value="C:cytoplasm"/>
    <property type="evidence" value="ECO:0007669"/>
    <property type="project" value="UniProtKB-SubCell"/>
</dbReference>
<evidence type="ECO:0000313" key="19">
    <source>
        <dbReference type="Proteomes" id="UP000245934"/>
    </source>
</evidence>
<keyword evidence="11 14" id="KW-0255">Endonuclease</keyword>
<evidence type="ECO:0000256" key="15">
    <source>
        <dbReference type="PROSITE-ProRule" id="PRU01319"/>
    </source>
</evidence>
<comment type="cofactor">
    <cofactor evidence="14 15">
        <name>Mn(2+)</name>
        <dbReference type="ChEBI" id="CHEBI:29035"/>
    </cofactor>
    <cofactor evidence="14 15">
        <name>Mg(2+)</name>
        <dbReference type="ChEBI" id="CHEBI:18420"/>
    </cofactor>
    <text evidence="14 15">Manganese or magnesium. Binds 1 divalent metal ion per monomer in the absence of substrate. May bind a second metal ion after substrate binding.</text>
</comment>
<comment type="cofactor">
    <cofactor evidence="2">
        <name>Mg(2+)</name>
        <dbReference type="ChEBI" id="CHEBI:18420"/>
    </cofactor>
</comment>